<feature type="transmembrane region" description="Helical" evidence="3">
    <location>
        <begin position="484"/>
        <end position="505"/>
    </location>
</feature>
<dbReference type="PROSITE" id="PS51767">
    <property type="entry name" value="PEPTIDASE_A1"/>
    <property type="match status" value="1"/>
</dbReference>
<dbReference type="CDD" id="cd05471">
    <property type="entry name" value="pepsin_like"/>
    <property type="match status" value="1"/>
</dbReference>
<dbReference type="AlphaFoldDB" id="A0AAE0UDE6"/>
<feature type="region of interest" description="Disordered" evidence="2">
    <location>
        <begin position="916"/>
        <end position="1013"/>
    </location>
</feature>
<feature type="chain" id="PRO_5041925497" evidence="4">
    <location>
        <begin position="25"/>
        <end position="1013"/>
    </location>
</feature>
<feature type="compositionally biased region" description="Basic and acidic residues" evidence="2">
    <location>
        <begin position="517"/>
        <end position="534"/>
    </location>
</feature>
<comment type="similarity">
    <text evidence="1">Belongs to the peptidase A1 family.</text>
</comment>
<dbReference type="GO" id="GO:0000324">
    <property type="term" value="C:fungal-type vacuole"/>
    <property type="evidence" value="ECO:0007669"/>
    <property type="project" value="TreeGrafter"/>
</dbReference>
<evidence type="ECO:0000256" key="3">
    <source>
        <dbReference type="SAM" id="Phobius"/>
    </source>
</evidence>
<dbReference type="GO" id="GO:0006508">
    <property type="term" value="P:proteolysis"/>
    <property type="evidence" value="ECO:0007669"/>
    <property type="project" value="InterPro"/>
</dbReference>
<name>A0AAE0UDE6_SORBR</name>
<dbReference type="InterPro" id="IPR033121">
    <property type="entry name" value="PEPTIDASE_A1"/>
</dbReference>
<dbReference type="PANTHER" id="PTHR47966">
    <property type="entry name" value="BETA-SITE APP-CLEAVING ENZYME, ISOFORM A-RELATED"/>
    <property type="match status" value="1"/>
</dbReference>
<evidence type="ECO:0000313" key="7">
    <source>
        <dbReference type="Proteomes" id="UP001281003"/>
    </source>
</evidence>
<feature type="compositionally biased region" description="Low complexity" evidence="2">
    <location>
        <begin position="773"/>
        <end position="782"/>
    </location>
</feature>
<feature type="compositionally biased region" description="Gly residues" evidence="2">
    <location>
        <begin position="758"/>
        <end position="767"/>
    </location>
</feature>
<feature type="compositionally biased region" description="Polar residues" evidence="2">
    <location>
        <begin position="728"/>
        <end position="739"/>
    </location>
</feature>
<evidence type="ECO:0000256" key="1">
    <source>
        <dbReference type="ARBA" id="ARBA00007447"/>
    </source>
</evidence>
<dbReference type="InterPro" id="IPR034164">
    <property type="entry name" value="Pepsin-like_dom"/>
</dbReference>
<comment type="caution">
    <text evidence="6">The sequence shown here is derived from an EMBL/GenBank/DDBJ whole genome shotgun (WGS) entry which is preliminary data.</text>
</comment>
<organism evidence="6 7">
    <name type="scientific">Sordaria brevicollis</name>
    <dbReference type="NCBI Taxonomy" id="83679"/>
    <lineage>
        <taxon>Eukaryota</taxon>
        <taxon>Fungi</taxon>
        <taxon>Dikarya</taxon>
        <taxon>Ascomycota</taxon>
        <taxon>Pezizomycotina</taxon>
        <taxon>Sordariomycetes</taxon>
        <taxon>Sordariomycetidae</taxon>
        <taxon>Sordariales</taxon>
        <taxon>Sordariaceae</taxon>
        <taxon>Sordaria</taxon>
    </lineage>
</organism>
<feature type="compositionally biased region" description="Polar residues" evidence="2">
    <location>
        <begin position="882"/>
        <end position="893"/>
    </location>
</feature>
<feature type="compositionally biased region" description="Low complexity" evidence="2">
    <location>
        <begin position="930"/>
        <end position="956"/>
    </location>
</feature>
<evidence type="ECO:0000256" key="2">
    <source>
        <dbReference type="SAM" id="MobiDB-lite"/>
    </source>
</evidence>
<reference evidence="6" key="1">
    <citation type="journal article" date="2023" name="Mol. Phylogenet. Evol.">
        <title>Genome-scale phylogeny and comparative genomics of the fungal order Sordariales.</title>
        <authorList>
            <person name="Hensen N."/>
            <person name="Bonometti L."/>
            <person name="Westerberg I."/>
            <person name="Brannstrom I.O."/>
            <person name="Guillou S."/>
            <person name="Cros-Aarteil S."/>
            <person name="Calhoun S."/>
            <person name="Haridas S."/>
            <person name="Kuo A."/>
            <person name="Mondo S."/>
            <person name="Pangilinan J."/>
            <person name="Riley R."/>
            <person name="LaButti K."/>
            <person name="Andreopoulos B."/>
            <person name="Lipzen A."/>
            <person name="Chen C."/>
            <person name="Yan M."/>
            <person name="Daum C."/>
            <person name="Ng V."/>
            <person name="Clum A."/>
            <person name="Steindorff A."/>
            <person name="Ohm R.A."/>
            <person name="Martin F."/>
            <person name="Silar P."/>
            <person name="Natvig D.O."/>
            <person name="Lalanne C."/>
            <person name="Gautier V."/>
            <person name="Ament-Velasquez S.L."/>
            <person name="Kruys A."/>
            <person name="Hutchinson M.I."/>
            <person name="Powell A.J."/>
            <person name="Barry K."/>
            <person name="Miller A.N."/>
            <person name="Grigoriev I.V."/>
            <person name="Debuchy R."/>
            <person name="Gladieux P."/>
            <person name="Hiltunen Thoren M."/>
            <person name="Johannesson H."/>
        </authorList>
    </citation>
    <scope>NUCLEOTIDE SEQUENCE</scope>
    <source>
        <strain evidence="6">FGSC 1904</strain>
    </source>
</reference>
<evidence type="ECO:0000256" key="4">
    <source>
        <dbReference type="SAM" id="SignalP"/>
    </source>
</evidence>
<feature type="domain" description="Peptidase A1" evidence="5">
    <location>
        <begin position="51"/>
        <end position="439"/>
    </location>
</feature>
<feature type="compositionally biased region" description="Basic and acidic residues" evidence="2">
    <location>
        <begin position="973"/>
        <end position="991"/>
    </location>
</feature>
<proteinExistence type="inferred from homology"/>
<evidence type="ECO:0000313" key="6">
    <source>
        <dbReference type="EMBL" id="KAK3400086.1"/>
    </source>
</evidence>
<accession>A0AAE0UDE6</accession>
<sequence length="1013" mass="110434">MRLPYLHLAADFLFLSSVPSLVRAATTETVPLEPLWVQPSGEWYGIDGTWSNFMFAVGSPAQIVYLTPATALSETWVVGAGGCTSGPGNQPCVDARGGVFDHHVSETWHTLGAGAYELGMNHIGVQRNGDYGLDTVAFVDTMASSATSIDNVLIAAVNATEYYQGYIGLGVTQGSIDHNATYPLITQLAEVDGMIPSHSYGYTAGAYYRDTTTNGTHASLTLGGYDTLRFVPHDTTFRLYIANSNADPNDRAPTVRLRGLSAQVPSLDKAPGNWTSPSQTFVAMNDSITAMIDSSTPFLWLPTEICERIASALDLVWREDLGVYVFANGGDQYLKYKHMKTTEELSFTFTVSSYDNSDDFGYPLNMPGVVNITLPPAAFAQVLRYPWKNVIKFNESSIPYFPLTRSTKETNNNLYIIGRVFMQEAYIITKYDKASFSIHQALFPDNSATNHSLQVIERPPNSPYPEGPPMKKSHKKPLGVGQTVAIVVSAFAAGSVIGLICFFCCRRKSKAKKDHVRKQLDHGGEEVTPVHDQEPTQSPVSRMLSMFVGRRRSRRQSAATQETEKTISGPVEVGADAQHQVFELPVPPEPVELDNNDIGNNDDANLGLEGSRQHMSEYEAARRKLERQLQGPVPTYTPTTAEHNVAGYPNEKSAHQHEVIPVVHYRPSEEPSPGSSPTYANTDSLPNSLPSPLSPTNADWAAGRVFDLPSPMTVASPIRLQHFPTTAHSPISLQHSPTHSPHPYLPSPVSPSSDSNGNGNGNGGAGSGPPTSPTAGGQQQLPLLPPSSPAPIQRTPIDPMHTQIVCLGPMPENVRLPVPSSVVPPPHHHPSHHHRPTVPRIITPDGRLHPAAEQQATGYVDASEVNVADLEGPPQTRRSDSVTRGSNETLGSNFTIMEEAERSRFRHHVQLAAQGLRSSAVAQHQHVRQASSPVAVSPTSPISPTSPTSLRQQPQPQRRRGQREGQPENETNSPREEDFPRSPRSMERIEAGSELVHVPQVAAQRYSWEAETR</sequence>
<keyword evidence="4" id="KW-0732">Signal</keyword>
<dbReference type="Pfam" id="PF00026">
    <property type="entry name" value="Asp"/>
    <property type="match status" value="1"/>
</dbReference>
<dbReference type="EMBL" id="JAUTDP010000004">
    <property type="protein sequence ID" value="KAK3400086.1"/>
    <property type="molecule type" value="Genomic_DNA"/>
</dbReference>
<dbReference type="GO" id="GO:0004190">
    <property type="term" value="F:aspartic-type endopeptidase activity"/>
    <property type="evidence" value="ECO:0007669"/>
    <property type="project" value="InterPro"/>
</dbReference>
<gene>
    <name evidence="6" type="ORF">B0T20DRAFT_176238</name>
</gene>
<dbReference type="PANTHER" id="PTHR47966:SF51">
    <property type="entry name" value="BETA-SITE APP-CLEAVING ENZYME, ISOFORM A-RELATED"/>
    <property type="match status" value="1"/>
</dbReference>
<keyword evidence="3" id="KW-0812">Transmembrane</keyword>
<protein>
    <submittedName>
        <fullName evidence="6">Aspartic peptidase domain-containing protein</fullName>
    </submittedName>
</protein>
<keyword evidence="3" id="KW-0472">Membrane</keyword>
<dbReference type="Gene3D" id="2.40.70.10">
    <property type="entry name" value="Acid Proteases"/>
    <property type="match status" value="2"/>
</dbReference>
<dbReference type="InterPro" id="IPR001461">
    <property type="entry name" value="Aspartic_peptidase_A1"/>
</dbReference>
<feature type="region of interest" description="Disordered" evidence="2">
    <location>
        <begin position="867"/>
        <end position="893"/>
    </location>
</feature>
<feature type="region of interest" description="Disordered" evidence="2">
    <location>
        <begin position="666"/>
        <end position="696"/>
    </location>
</feature>
<feature type="compositionally biased region" description="Low complexity" evidence="2">
    <location>
        <begin position="684"/>
        <end position="695"/>
    </location>
</feature>
<feature type="region of interest" description="Disordered" evidence="2">
    <location>
        <begin position="728"/>
        <end position="796"/>
    </location>
</feature>
<feature type="compositionally biased region" description="Basic residues" evidence="2">
    <location>
        <begin position="826"/>
        <end position="837"/>
    </location>
</feature>
<dbReference type="Proteomes" id="UP001281003">
    <property type="component" value="Unassembled WGS sequence"/>
</dbReference>
<evidence type="ECO:0000259" key="5">
    <source>
        <dbReference type="PROSITE" id="PS51767"/>
    </source>
</evidence>
<feature type="signal peptide" evidence="4">
    <location>
        <begin position="1"/>
        <end position="24"/>
    </location>
</feature>
<keyword evidence="3" id="KW-1133">Transmembrane helix</keyword>
<reference evidence="6" key="2">
    <citation type="submission" date="2023-07" db="EMBL/GenBank/DDBJ databases">
        <authorList>
            <consortium name="Lawrence Berkeley National Laboratory"/>
            <person name="Haridas S."/>
            <person name="Hensen N."/>
            <person name="Bonometti L."/>
            <person name="Westerberg I."/>
            <person name="Brannstrom I.O."/>
            <person name="Guillou S."/>
            <person name="Cros-Aarteil S."/>
            <person name="Calhoun S."/>
            <person name="Kuo A."/>
            <person name="Mondo S."/>
            <person name="Pangilinan J."/>
            <person name="Riley R."/>
            <person name="LaButti K."/>
            <person name="Andreopoulos B."/>
            <person name="Lipzen A."/>
            <person name="Chen C."/>
            <person name="Yanf M."/>
            <person name="Daum C."/>
            <person name="Ng V."/>
            <person name="Clum A."/>
            <person name="Steindorff A."/>
            <person name="Ohm R."/>
            <person name="Martin F."/>
            <person name="Silar P."/>
            <person name="Natvig D."/>
            <person name="Lalanne C."/>
            <person name="Gautier V."/>
            <person name="Ament-velasquez S.L."/>
            <person name="Kruys A."/>
            <person name="Hutchinson M.I."/>
            <person name="Powell A.J."/>
            <person name="Barry K."/>
            <person name="Miller A.N."/>
            <person name="Grigoriev I.V."/>
            <person name="Debuchy R."/>
            <person name="Gladieux P."/>
            <person name="Thoren M.H."/>
            <person name="Johannesson H."/>
        </authorList>
    </citation>
    <scope>NUCLEOTIDE SEQUENCE</scope>
    <source>
        <strain evidence="6">FGSC 1904</strain>
    </source>
</reference>
<dbReference type="SUPFAM" id="SSF50630">
    <property type="entry name" value="Acid proteases"/>
    <property type="match status" value="1"/>
</dbReference>
<dbReference type="InterPro" id="IPR021109">
    <property type="entry name" value="Peptidase_aspartic_dom_sf"/>
</dbReference>
<keyword evidence="7" id="KW-1185">Reference proteome</keyword>
<feature type="region of interest" description="Disordered" evidence="2">
    <location>
        <begin position="820"/>
        <end position="841"/>
    </location>
</feature>
<feature type="region of interest" description="Disordered" evidence="2">
    <location>
        <begin position="516"/>
        <end position="537"/>
    </location>
</feature>